<reference evidence="4 5" key="1">
    <citation type="submission" date="2019-02" db="EMBL/GenBank/DDBJ databases">
        <title>Deep-cultivation of Planctomycetes and their phenomic and genomic characterization uncovers novel biology.</title>
        <authorList>
            <person name="Wiegand S."/>
            <person name="Jogler M."/>
            <person name="Boedeker C."/>
            <person name="Pinto D."/>
            <person name="Vollmers J."/>
            <person name="Rivas-Marin E."/>
            <person name="Kohn T."/>
            <person name="Peeters S.H."/>
            <person name="Heuer A."/>
            <person name="Rast P."/>
            <person name="Oberbeckmann S."/>
            <person name="Bunk B."/>
            <person name="Jeske O."/>
            <person name="Meyerdierks A."/>
            <person name="Storesund J.E."/>
            <person name="Kallscheuer N."/>
            <person name="Luecker S."/>
            <person name="Lage O.M."/>
            <person name="Pohl T."/>
            <person name="Merkel B.J."/>
            <person name="Hornburger P."/>
            <person name="Mueller R.-W."/>
            <person name="Bruemmer F."/>
            <person name="Labrenz M."/>
            <person name="Spormann A.M."/>
            <person name="Op den Camp H."/>
            <person name="Overmann J."/>
            <person name="Amann R."/>
            <person name="Jetten M.S.M."/>
            <person name="Mascher T."/>
            <person name="Medema M.H."/>
            <person name="Devos D.P."/>
            <person name="Kaster A.-K."/>
            <person name="Ovreas L."/>
            <person name="Rohde M."/>
            <person name="Galperin M.Y."/>
            <person name="Jogler C."/>
        </authorList>
    </citation>
    <scope>NUCLEOTIDE SEQUENCE [LARGE SCALE GENOMIC DNA]</scope>
    <source>
        <strain evidence="4 5">FF011L</strain>
    </source>
</reference>
<dbReference type="InterPro" id="IPR001789">
    <property type="entry name" value="Sig_transdc_resp-reg_receiver"/>
</dbReference>
<evidence type="ECO:0000259" key="3">
    <source>
        <dbReference type="PROSITE" id="PS50110"/>
    </source>
</evidence>
<evidence type="ECO:0000313" key="4">
    <source>
        <dbReference type="EMBL" id="QDS93149.1"/>
    </source>
</evidence>
<dbReference type="InterPro" id="IPR036457">
    <property type="entry name" value="PPM-type-like_dom_sf"/>
</dbReference>
<keyword evidence="1 4" id="KW-0378">Hydrolase</keyword>
<accession>A0A517ME40</accession>
<dbReference type="KEGG" id="rml:FF011L_19050"/>
<dbReference type="Gene3D" id="3.40.50.2300">
    <property type="match status" value="1"/>
</dbReference>
<dbReference type="SUPFAM" id="SSF52172">
    <property type="entry name" value="CheY-like"/>
    <property type="match status" value="1"/>
</dbReference>
<dbReference type="PANTHER" id="PTHR43156">
    <property type="entry name" value="STAGE II SPORULATION PROTEIN E-RELATED"/>
    <property type="match status" value="1"/>
</dbReference>
<dbReference type="PANTHER" id="PTHR43156:SF2">
    <property type="entry name" value="STAGE II SPORULATION PROTEIN E"/>
    <property type="match status" value="1"/>
</dbReference>
<dbReference type="GO" id="GO:0016791">
    <property type="term" value="F:phosphatase activity"/>
    <property type="evidence" value="ECO:0007669"/>
    <property type="project" value="TreeGrafter"/>
</dbReference>
<dbReference type="InterPro" id="IPR052016">
    <property type="entry name" value="Bact_Sigma-Reg"/>
</dbReference>
<dbReference type="AlphaFoldDB" id="A0A517ME40"/>
<dbReference type="PROSITE" id="PS50110">
    <property type="entry name" value="RESPONSE_REGULATORY"/>
    <property type="match status" value="1"/>
</dbReference>
<name>A0A517ME40_9BACT</name>
<dbReference type="CDD" id="cd00156">
    <property type="entry name" value="REC"/>
    <property type="match status" value="1"/>
</dbReference>
<dbReference type="Pfam" id="PF00072">
    <property type="entry name" value="Response_reg"/>
    <property type="match status" value="1"/>
</dbReference>
<proteinExistence type="predicted"/>
<dbReference type="InterPro" id="IPR011006">
    <property type="entry name" value="CheY-like_superfamily"/>
</dbReference>
<keyword evidence="5" id="KW-1185">Reference proteome</keyword>
<feature type="domain" description="Response regulatory" evidence="3">
    <location>
        <begin position="5"/>
        <end position="120"/>
    </location>
</feature>
<dbReference type="OrthoDB" id="207912at2"/>
<dbReference type="SUPFAM" id="SSF81606">
    <property type="entry name" value="PP2C-like"/>
    <property type="match status" value="1"/>
</dbReference>
<gene>
    <name evidence="4" type="primary">rsbU_1</name>
    <name evidence="4" type="ORF">FF011L_19050</name>
</gene>
<dbReference type="RefSeq" id="WP_145351311.1">
    <property type="nucleotide sequence ID" value="NZ_CP036262.1"/>
</dbReference>
<dbReference type="SMART" id="SM00448">
    <property type="entry name" value="REC"/>
    <property type="match status" value="1"/>
</dbReference>
<dbReference type="SMART" id="SM00331">
    <property type="entry name" value="PP2C_SIG"/>
    <property type="match status" value="1"/>
</dbReference>
<dbReference type="EMBL" id="CP036262">
    <property type="protein sequence ID" value="QDS93149.1"/>
    <property type="molecule type" value="Genomic_DNA"/>
</dbReference>
<dbReference type="EC" id="3.1.3.3" evidence="4"/>
<evidence type="ECO:0000256" key="2">
    <source>
        <dbReference type="PROSITE-ProRule" id="PRU00169"/>
    </source>
</evidence>
<dbReference type="GO" id="GO:0000160">
    <property type="term" value="P:phosphorelay signal transduction system"/>
    <property type="evidence" value="ECO:0007669"/>
    <property type="project" value="InterPro"/>
</dbReference>
<feature type="modified residue" description="4-aspartylphosphate" evidence="2">
    <location>
        <position position="55"/>
    </location>
</feature>
<organism evidence="4 5">
    <name type="scientific">Roseimaritima multifibrata</name>
    <dbReference type="NCBI Taxonomy" id="1930274"/>
    <lineage>
        <taxon>Bacteria</taxon>
        <taxon>Pseudomonadati</taxon>
        <taxon>Planctomycetota</taxon>
        <taxon>Planctomycetia</taxon>
        <taxon>Pirellulales</taxon>
        <taxon>Pirellulaceae</taxon>
        <taxon>Roseimaritima</taxon>
    </lineage>
</organism>
<evidence type="ECO:0000313" key="5">
    <source>
        <dbReference type="Proteomes" id="UP000320672"/>
    </source>
</evidence>
<sequence length="384" mass="41939">MADIEVLLVEDSQTDALVIRAHLRSSHLFHVTHVCDLDSALRALDHRGTDVVILDLNLPDSLGLDTFTSIRKKNKDIPVVILSGHEDEQLAVSAVAAGAQDYVPKAMVGQPLLVRALRYAIERQARLLAERRNMQMESDMNIARRIQQRMLPSMPPTIRGFDIGATCEPTSECGGDFFDFIPIDRRRWDVVVADVSSHGFAPALIMVGARRILRSCAQMNKEVGQILTIANRAVAEDTQGEHFVTAFYGRLDSVRSTLEYAAAAHPVWIISDSGEVIALQSGGYPLGLIPEAGYSTLETVQLSPGDILVLPTDGSYEAISEQGDLFGKTSLLRIILQNRHRSAADICDALLAEIIKFCKPGAPQDDVTLVVIKVHPSEPSESAA</sequence>
<evidence type="ECO:0000256" key="1">
    <source>
        <dbReference type="ARBA" id="ARBA00022801"/>
    </source>
</evidence>
<protein>
    <submittedName>
        <fullName evidence="4">Phosphoserine phosphatase RsbU</fullName>
        <ecNumber evidence="4">3.1.3.3</ecNumber>
    </submittedName>
</protein>
<dbReference type="Pfam" id="PF07228">
    <property type="entry name" value="SpoIIE"/>
    <property type="match status" value="1"/>
</dbReference>
<dbReference type="InterPro" id="IPR001932">
    <property type="entry name" value="PPM-type_phosphatase-like_dom"/>
</dbReference>
<dbReference type="Proteomes" id="UP000320672">
    <property type="component" value="Chromosome"/>
</dbReference>
<dbReference type="Gene3D" id="3.60.40.10">
    <property type="entry name" value="PPM-type phosphatase domain"/>
    <property type="match status" value="1"/>
</dbReference>
<keyword evidence="2" id="KW-0597">Phosphoprotein</keyword>